<dbReference type="Proteomes" id="UP000323188">
    <property type="component" value="Unassembled WGS sequence"/>
</dbReference>
<sequence length="380" mass="43678">MIKKILKYLSLILVLCNIPGFLLVYYSPTIGSATSIATSLLLILFFIISKPRQKPIFSLIIFSLLFFMLSGLHYYDNSVFFFKEFARFMIMIICMNEVMARSNYSDIFFVMLLVGLSIIVNGLVFPETNRLYGLVNGRYSGFMLNPNNAGVACMLGMALSYSIRSNFWKFLGQIIFTFAGILTLSRTFLVVWFLLVLISIVKNKKNLIVPILGATAFIIFINFSDSKNFAADRFEAFTSFFEEGEVKTKTISHDTRDQTWALYYDLIFEKPFLGHGFMSFQNKTNDLPGVHNSYLMVIGESGIIPFLIFIGIYIHLFFRTLTHFKTEPYLMYVLLVVLLNLMVSHTYFFNYQSAALTIFIFSTLRKIENKINHLSIPLKT</sequence>
<evidence type="ECO:0000256" key="3">
    <source>
        <dbReference type="ARBA" id="ARBA00022989"/>
    </source>
</evidence>
<evidence type="ECO:0000256" key="5">
    <source>
        <dbReference type="SAM" id="Phobius"/>
    </source>
</evidence>
<evidence type="ECO:0000256" key="2">
    <source>
        <dbReference type="ARBA" id="ARBA00022692"/>
    </source>
</evidence>
<feature type="transmembrane region" description="Helical" evidence="5">
    <location>
        <begin position="32"/>
        <end position="49"/>
    </location>
</feature>
<gene>
    <name evidence="7" type="ORF">F0361_16105</name>
</gene>
<feature type="transmembrane region" description="Helical" evidence="5">
    <location>
        <begin position="329"/>
        <end position="349"/>
    </location>
</feature>
<feature type="transmembrane region" description="Helical" evidence="5">
    <location>
        <begin position="5"/>
        <end position="26"/>
    </location>
</feature>
<organism evidence="7 8">
    <name type="scientific">Maribacter flavus</name>
    <dbReference type="NCBI Taxonomy" id="1658664"/>
    <lineage>
        <taxon>Bacteria</taxon>
        <taxon>Pseudomonadati</taxon>
        <taxon>Bacteroidota</taxon>
        <taxon>Flavobacteriia</taxon>
        <taxon>Flavobacteriales</taxon>
        <taxon>Flavobacteriaceae</taxon>
        <taxon>Maribacter</taxon>
    </lineage>
</organism>
<feature type="transmembrane region" description="Helical" evidence="5">
    <location>
        <begin position="145"/>
        <end position="163"/>
    </location>
</feature>
<reference evidence="7 8" key="1">
    <citation type="submission" date="2019-09" db="EMBL/GenBank/DDBJ databases">
        <authorList>
            <person name="Khan S.A."/>
            <person name="Jeon C.O."/>
            <person name="Chun B.H."/>
            <person name="Jeong S.E."/>
        </authorList>
    </citation>
    <scope>NUCLEOTIDE SEQUENCE [LARGE SCALE GENOMIC DNA]</scope>
    <source>
        <strain evidence="7 8">KCTC 42508</strain>
    </source>
</reference>
<feature type="domain" description="O-antigen ligase-related" evidence="6">
    <location>
        <begin position="174"/>
        <end position="310"/>
    </location>
</feature>
<keyword evidence="4 5" id="KW-0472">Membrane</keyword>
<dbReference type="Pfam" id="PF04932">
    <property type="entry name" value="Wzy_C"/>
    <property type="match status" value="1"/>
</dbReference>
<feature type="transmembrane region" description="Helical" evidence="5">
    <location>
        <begin position="207"/>
        <end position="224"/>
    </location>
</feature>
<accession>A0A5B2TSD4</accession>
<proteinExistence type="predicted"/>
<feature type="transmembrane region" description="Helical" evidence="5">
    <location>
        <begin position="56"/>
        <end position="75"/>
    </location>
</feature>
<evidence type="ECO:0000313" key="8">
    <source>
        <dbReference type="Proteomes" id="UP000323188"/>
    </source>
</evidence>
<evidence type="ECO:0000313" key="7">
    <source>
        <dbReference type="EMBL" id="KAA2217462.1"/>
    </source>
</evidence>
<dbReference type="PANTHER" id="PTHR37422:SF17">
    <property type="entry name" value="O-ANTIGEN LIGASE"/>
    <property type="match status" value="1"/>
</dbReference>
<keyword evidence="2 5" id="KW-0812">Transmembrane</keyword>
<name>A0A5B2TSD4_9FLAO</name>
<dbReference type="RefSeq" id="WP_154920179.1">
    <property type="nucleotide sequence ID" value="NZ_VUOE01000002.1"/>
</dbReference>
<dbReference type="PANTHER" id="PTHR37422">
    <property type="entry name" value="TEICHURONIC ACID BIOSYNTHESIS PROTEIN TUAE"/>
    <property type="match status" value="1"/>
</dbReference>
<keyword evidence="3 5" id="KW-1133">Transmembrane helix</keyword>
<comment type="subcellular location">
    <subcellularLocation>
        <location evidence="1">Membrane</location>
        <topology evidence="1">Multi-pass membrane protein</topology>
    </subcellularLocation>
</comment>
<evidence type="ECO:0000256" key="4">
    <source>
        <dbReference type="ARBA" id="ARBA00023136"/>
    </source>
</evidence>
<protein>
    <recommendedName>
        <fullName evidence="6">O-antigen ligase-related domain-containing protein</fullName>
    </recommendedName>
</protein>
<feature type="transmembrane region" description="Helical" evidence="5">
    <location>
        <begin position="107"/>
        <end position="125"/>
    </location>
</feature>
<dbReference type="AlphaFoldDB" id="A0A5B2TSD4"/>
<dbReference type="InterPro" id="IPR051533">
    <property type="entry name" value="WaaL-like"/>
</dbReference>
<feature type="transmembrane region" description="Helical" evidence="5">
    <location>
        <begin position="175"/>
        <end position="201"/>
    </location>
</feature>
<evidence type="ECO:0000259" key="6">
    <source>
        <dbReference type="Pfam" id="PF04932"/>
    </source>
</evidence>
<dbReference type="InterPro" id="IPR007016">
    <property type="entry name" value="O-antigen_ligase-rel_domated"/>
</dbReference>
<comment type="caution">
    <text evidence="7">The sequence shown here is derived from an EMBL/GenBank/DDBJ whole genome shotgun (WGS) entry which is preliminary data.</text>
</comment>
<dbReference type="EMBL" id="VUOE01000002">
    <property type="protein sequence ID" value="KAA2217462.1"/>
    <property type="molecule type" value="Genomic_DNA"/>
</dbReference>
<evidence type="ECO:0000256" key="1">
    <source>
        <dbReference type="ARBA" id="ARBA00004141"/>
    </source>
</evidence>
<dbReference type="GO" id="GO:0016020">
    <property type="term" value="C:membrane"/>
    <property type="evidence" value="ECO:0007669"/>
    <property type="project" value="UniProtKB-SubCell"/>
</dbReference>
<feature type="transmembrane region" description="Helical" evidence="5">
    <location>
        <begin position="293"/>
        <end position="317"/>
    </location>
</feature>